<comment type="caution">
    <text evidence="1">The sequence shown here is derived from an EMBL/GenBank/DDBJ whole genome shotgun (WGS) entry which is preliminary data.</text>
</comment>
<gene>
    <name evidence="1" type="ORF">GF359_00530</name>
</gene>
<evidence type="ECO:0000313" key="2">
    <source>
        <dbReference type="Proteomes" id="UP000630660"/>
    </source>
</evidence>
<sequence>MISLFLSIMIISQAIPDTTKPVLTWEPGKPAWGDTITFTYHHDAPDADFKGAAELTATFETESKQMVREGNLSKVSFIVPDSIHRVKLAIHTIET</sequence>
<name>A0A9D5K7C0_UNCW3</name>
<reference evidence="1" key="1">
    <citation type="submission" date="2019-11" db="EMBL/GenBank/DDBJ databases">
        <title>Microbial mats filling the niche in hypersaline microbial mats.</title>
        <authorList>
            <person name="Wong H.L."/>
            <person name="Macleod F.I."/>
            <person name="White R.A. III"/>
            <person name="Burns B.P."/>
        </authorList>
    </citation>
    <scope>NUCLEOTIDE SEQUENCE</scope>
    <source>
        <strain evidence="1">Bin_327</strain>
    </source>
</reference>
<dbReference type="Proteomes" id="UP000630660">
    <property type="component" value="Unassembled WGS sequence"/>
</dbReference>
<proteinExistence type="predicted"/>
<accession>A0A9D5K7C0</accession>
<dbReference type="EMBL" id="WJKJ01000015">
    <property type="protein sequence ID" value="MBD3363678.1"/>
    <property type="molecule type" value="Genomic_DNA"/>
</dbReference>
<evidence type="ECO:0000313" key="1">
    <source>
        <dbReference type="EMBL" id="MBD3363678.1"/>
    </source>
</evidence>
<organism evidence="1 2">
    <name type="scientific">candidate division WOR-3 bacterium</name>
    <dbReference type="NCBI Taxonomy" id="2052148"/>
    <lineage>
        <taxon>Bacteria</taxon>
        <taxon>Bacteria division WOR-3</taxon>
    </lineage>
</organism>
<protein>
    <submittedName>
        <fullName evidence="1">Uncharacterized protein</fullName>
    </submittedName>
</protein>
<dbReference type="AlphaFoldDB" id="A0A9D5K7C0"/>
<feature type="non-terminal residue" evidence="1">
    <location>
        <position position="95"/>
    </location>
</feature>